<comment type="subcellular location">
    <subcellularLocation>
        <location evidence="1">Cell membrane</location>
        <topology evidence="1">Single-pass membrane protein</topology>
    </subcellularLocation>
</comment>
<dbReference type="OrthoDB" id="7359894at2"/>
<evidence type="ECO:0000256" key="3">
    <source>
        <dbReference type="ARBA" id="ARBA00022692"/>
    </source>
</evidence>
<feature type="compositionally biased region" description="Polar residues" evidence="6">
    <location>
        <begin position="12"/>
        <end position="21"/>
    </location>
</feature>
<feature type="region of interest" description="Disordered" evidence="6">
    <location>
        <begin position="324"/>
        <end position="343"/>
    </location>
</feature>
<dbReference type="EMBL" id="SMTK01000003">
    <property type="protein sequence ID" value="TDK25658.1"/>
    <property type="molecule type" value="Genomic_DNA"/>
</dbReference>
<feature type="domain" description="Phage shock protein PspC N-terminal" evidence="8">
    <location>
        <begin position="103"/>
        <end position="155"/>
    </location>
</feature>
<evidence type="ECO:0000256" key="6">
    <source>
        <dbReference type="SAM" id="MobiDB-lite"/>
    </source>
</evidence>
<evidence type="ECO:0000256" key="1">
    <source>
        <dbReference type="ARBA" id="ARBA00004162"/>
    </source>
</evidence>
<dbReference type="InterPro" id="IPR007168">
    <property type="entry name" value="Phageshock_PspC_N"/>
</dbReference>
<evidence type="ECO:0000256" key="4">
    <source>
        <dbReference type="ARBA" id="ARBA00022989"/>
    </source>
</evidence>
<keyword evidence="4 7" id="KW-1133">Transmembrane helix</keyword>
<feature type="transmembrane region" description="Helical" evidence="7">
    <location>
        <begin position="346"/>
        <end position="370"/>
    </location>
</feature>
<evidence type="ECO:0000256" key="2">
    <source>
        <dbReference type="ARBA" id="ARBA00022475"/>
    </source>
</evidence>
<dbReference type="GO" id="GO:0005886">
    <property type="term" value="C:plasma membrane"/>
    <property type="evidence" value="ECO:0007669"/>
    <property type="project" value="UniProtKB-SubCell"/>
</dbReference>
<feature type="transmembrane region" description="Helical" evidence="7">
    <location>
        <begin position="165"/>
        <end position="186"/>
    </location>
</feature>
<dbReference type="PANTHER" id="PTHR33885">
    <property type="entry name" value="PHAGE SHOCK PROTEIN C"/>
    <property type="match status" value="1"/>
</dbReference>
<dbReference type="PANTHER" id="PTHR33885:SF3">
    <property type="entry name" value="PHAGE SHOCK PROTEIN C"/>
    <property type="match status" value="1"/>
</dbReference>
<keyword evidence="3 7" id="KW-0812">Transmembrane</keyword>
<feature type="transmembrane region" description="Helical" evidence="7">
    <location>
        <begin position="405"/>
        <end position="427"/>
    </location>
</feature>
<comment type="caution">
    <text evidence="9">The sequence shown here is derived from an EMBL/GenBank/DDBJ whole genome shotgun (WGS) entry which is preliminary data.</text>
</comment>
<reference evidence="9 10" key="1">
    <citation type="submission" date="2019-03" db="EMBL/GenBank/DDBJ databases">
        <title>Arthrobacter sp. nov., an bacterium isolated from biocrust in Mu Us Desert.</title>
        <authorList>
            <person name="Lixiong L."/>
        </authorList>
    </citation>
    <scope>NUCLEOTIDE SEQUENCE [LARGE SCALE GENOMIC DNA]</scope>
    <source>
        <strain evidence="9 10">SLN-3</strain>
    </source>
</reference>
<evidence type="ECO:0000256" key="5">
    <source>
        <dbReference type="ARBA" id="ARBA00023136"/>
    </source>
</evidence>
<feature type="region of interest" description="Disordered" evidence="6">
    <location>
        <begin position="1"/>
        <end position="91"/>
    </location>
</feature>
<keyword evidence="5 7" id="KW-0472">Membrane</keyword>
<evidence type="ECO:0000313" key="10">
    <source>
        <dbReference type="Proteomes" id="UP000295411"/>
    </source>
</evidence>
<feature type="transmembrane region" description="Helical" evidence="7">
    <location>
        <begin position="376"/>
        <end position="398"/>
    </location>
</feature>
<sequence>MGFGDAPGAQSGVPSGANSGQPPMAGPAAHWKDRAMTSEPPLEPLPPERPTGDALPGRVPGPAGFSTGPGGGYSARSGSTAAPPPRPAPSNAFFERMRSLQITRTSDRWIGGVAGGIAYRTGLDVALVRGIVVVLVIFGGIGVLLYGLAWALLPEPDGRIHVESAGRGNWTSGMTGALLLVIAGLWRPNLPFLGDEGGGWGVLWTLIWVGAAVYAVYWALTARSRNNAAAAGRPAGAPGVGGYAAGAYGVPGTTQQFPATSYQAGPPPTGSQYASTEPLATDAVPPRPAGPLPADFPGSGYPPATGYTPSDYLAAGSVPPGSMPPGYSLRPVPPPRPRTPGPTGSGVALSLGVAVLAAGTILALDYAALIDLGRTALPVALASGAAVLGIAVVTLGLLGRSSGFVGFAAGASVVAALLGSAVAAANFDDGASVVGSDTPLSASSARAAEEGYTVVAGRSTLDLRSLDNLRSDVVIPVRVLASNVDVLVPSDVPVEVRSEVALGSVRTGEGVDASVAEGFWQPGTTELNETADGPSIILEVGGAVSQVSVSQNEIGFDQ</sequence>
<keyword evidence="10" id="KW-1185">Reference proteome</keyword>
<organism evidence="9 10">
    <name type="scientific">Arthrobacter crusticola</name>
    <dbReference type="NCBI Taxonomy" id="2547960"/>
    <lineage>
        <taxon>Bacteria</taxon>
        <taxon>Bacillati</taxon>
        <taxon>Actinomycetota</taxon>
        <taxon>Actinomycetes</taxon>
        <taxon>Micrococcales</taxon>
        <taxon>Micrococcaceae</taxon>
        <taxon>Arthrobacter</taxon>
    </lineage>
</organism>
<dbReference type="AlphaFoldDB" id="A0A4R5TX30"/>
<feature type="region of interest" description="Disordered" evidence="6">
    <location>
        <begin position="257"/>
        <end position="300"/>
    </location>
</feature>
<feature type="transmembrane region" description="Helical" evidence="7">
    <location>
        <begin position="198"/>
        <end position="220"/>
    </location>
</feature>
<evidence type="ECO:0000313" key="9">
    <source>
        <dbReference type="EMBL" id="TDK25658.1"/>
    </source>
</evidence>
<name>A0A4R5TX30_9MICC</name>
<gene>
    <name evidence="9" type="ORF">E2F48_10480</name>
</gene>
<dbReference type="Proteomes" id="UP000295411">
    <property type="component" value="Unassembled WGS sequence"/>
</dbReference>
<keyword evidence="2" id="KW-1003">Cell membrane</keyword>
<feature type="transmembrane region" description="Helical" evidence="7">
    <location>
        <begin position="130"/>
        <end position="153"/>
    </location>
</feature>
<protein>
    <submittedName>
        <fullName evidence="9">PspC domain-containing protein</fullName>
    </submittedName>
</protein>
<feature type="compositionally biased region" description="Pro residues" evidence="6">
    <location>
        <begin position="331"/>
        <end position="340"/>
    </location>
</feature>
<proteinExistence type="predicted"/>
<evidence type="ECO:0000259" key="8">
    <source>
        <dbReference type="Pfam" id="PF04024"/>
    </source>
</evidence>
<evidence type="ECO:0000256" key="7">
    <source>
        <dbReference type="SAM" id="Phobius"/>
    </source>
</evidence>
<accession>A0A4R5TX30</accession>
<dbReference type="InterPro" id="IPR052027">
    <property type="entry name" value="PspC"/>
</dbReference>
<dbReference type="Pfam" id="PF04024">
    <property type="entry name" value="PspC"/>
    <property type="match status" value="1"/>
</dbReference>